<sequence length="489" mass="54643">MNTTQREWNRNRGVNSPHTPDSLPSLVIALFACANAEFVVPWIWRQSDQHSPCKLALVALRTIFSSHSASQRGSRSISLDPHPTTTLVSISIDDVPTPRVTHRSVSAFADYGSAAGIEDTRFCEYFERPTFSSPRHPPTPQHHRWSIEDNQQFGPKQSKLRTKSVPFFSSALALRDRPIQPDHRPNPPRFGILARPELRLHHSFFFPSSAFPKTPIGVVACSVAVENGIVDIGQLDGDELRPFWTCRKVSKLTLDLSDAKSEVQRASGWICSWSVALLGRQVFVSGGGVSEGRRPALPSSLSETMRVGGGRMRKMPNVGTATPVTSLVEVLRDSSLPDIPPFPLGTSEKSKWLLDRVAYLVDGGIVRKNNQRTIRQDYDNYQQRREAVGFRGWKVNENDGDETESDSDVAETIGLQSTSMNCQRCSFIILAKALTPRDFSTLDIKSDERVRMYVTSSTDSFANSSRRLKLISLRQLVHRFYTRGPFCSA</sequence>
<comment type="caution">
    <text evidence="1">The sequence shown here is derived from an EMBL/GenBank/DDBJ whole genome shotgun (WGS) entry which is preliminary data.</text>
</comment>
<name>A0ABQ9X535_9EUKA</name>
<keyword evidence="2" id="KW-1185">Reference proteome</keyword>
<organism evidence="1 2">
    <name type="scientific">Blattamonas nauphoetae</name>
    <dbReference type="NCBI Taxonomy" id="2049346"/>
    <lineage>
        <taxon>Eukaryota</taxon>
        <taxon>Metamonada</taxon>
        <taxon>Preaxostyla</taxon>
        <taxon>Oxymonadida</taxon>
        <taxon>Blattamonas</taxon>
    </lineage>
</organism>
<dbReference type="PROSITE" id="PS51257">
    <property type="entry name" value="PROKAR_LIPOPROTEIN"/>
    <property type="match status" value="1"/>
</dbReference>
<protein>
    <submittedName>
        <fullName evidence="1">Uncharacterized protein</fullName>
    </submittedName>
</protein>
<evidence type="ECO:0000313" key="2">
    <source>
        <dbReference type="Proteomes" id="UP001281761"/>
    </source>
</evidence>
<dbReference type="EMBL" id="JARBJD010000229">
    <property type="protein sequence ID" value="KAK2946434.1"/>
    <property type="molecule type" value="Genomic_DNA"/>
</dbReference>
<proteinExistence type="predicted"/>
<dbReference type="Proteomes" id="UP001281761">
    <property type="component" value="Unassembled WGS sequence"/>
</dbReference>
<gene>
    <name evidence="1" type="ORF">BLNAU_18685</name>
</gene>
<accession>A0ABQ9X535</accession>
<evidence type="ECO:0000313" key="1">
    <source>
        <dbReference type="EMBL" id="KAK2946434.1"/>
    </source>
</evidence>
<reference evidence="1 2" key="1">
    <citation type="journal article" date="2022" name="bioRxiv">
        <title>Genomics of Preaxostyla Flagellates Illuminates Evolutionary Transitions and the Path Towards Mitochondrial Loss.</title>
        <authorList>
            <person name="Novak L.V.F."/>
            <person name="Treitli S.C."/>
            <person name="Pyrih J."/>
            <person name="Halakuc P."/>
            <person name="Pipaliya S.V."/>
            <person name="Vacek V."/>
            <person name="Brzon O."/>
            <person name="Soukal P."/>
            <person name="Eme L."/>
            <person name="Dacks J.B."/>
            <person name="Karnkowska A."/>
            <person name="Elias M."/>
            <person name="Hampl V."/>
        </authorList>
    </citation>
    <scope>NUCLEOTIDE SEQUENCE [LARGE SCALE GENOMIC DNA]</scope>
    <source>
        <strain evidence="1">NAU3</strain>
        <tissue evidence="1">Gut</tissue>
    </source>
</reference>